<gene>
    <name evidence="1" type="primary">Etfdh</name>
    <name evidence="1" type="ORF">SNAT2548_LOCUS11131</name>
</gene>
<name>A0A812LJB0_9DINO</name>
<evidence type="ECO:0000313" key="2">
    <source>
        <dbReference type="Proteomes" id="UP000604046"/>
    </source>
</evidence>
<dbReference type="AlphaFoldDB" id="A0A812LJB0"/>
<evidence type="ECO:0000313" key="1">
    <source>
        <dbReference type="EMBL" id="CAE7242469.1"/>
    </source>
</evidence>
<dbReference type="EMBL" id="CAJNDS010000977">
    <property type="protein sequence ID" value="CAE7242469.1"/>
    <property type="molecule type" value="Genomic_DNA"/>
</dbReference>
<organism evidence="1 2">
    <name type="scientific">Symbiodinium natans</name>
    <dbReference type="NCBI Taxonomy" id="878477"/>
    <lineage>
        <taxon>Eukaryota</taxon>
        <taxon>Sar</taxon>
        <taxon>Alveolata</taxon>
        <taxon>Dinophyceae</taxon>
        <taxon>Suessiales</taxon>
        <taxon>Symbiodiniaceae</taxon>
        <taxon>Symbiodinium</taxon>
    </lineage>
</organism>
<dbReference type="Proteomes" id="UP000604046">
    <property type="component" value="Unassembled WGS sequence"/>
</dbReference>
<comment type="caution">
    <text evidence="1">The sequence shown here is derived from an EMBL/GenBank/DDBJ whole genome shotgun (WGS) entry which is preliminary data.</text>
</comment>
<proteinExistence type="predicted"/>
<protein>
    <submittedName>
        <fullName evidence="1">Etfdh protein</fullName>
    </submittedName>
</protein>
<sequence>MDAGLRLQAPGLDGAQQTSTHLKMRCFPRGLSRCAKPRRRSRIYNSEDEEAGPLKGKMKDNGLVDFTYEVHLYYEPQ</sequence>
<accession>A0A812LJB0</accession>
<keyword evidence="2" id="KW-1185">Reference proteome</keyword>
<reference evidence="1" key="1">
    <citation type="submission" date="2021-02" db="EMBL/GenBank/DDBJ databases">
        <authorList>
            <person name="Dougan E. K."/>
            <person name="Rhodes N."/>
            <person name="Thang M."/>
            <person name="Chan C."/>
        </authorList>
    </citation>
    <scope>NUCLEOTIDE SEQUENCE</scope>
</reference>